<dbReference type="EMBL" id="VSSQ01047803">
    <property type="protein sequence ID" value="MPN01827.1"/>
    <property type="molecule type" value="Genomic_DNA"/>
</dbReference>
<organism evidence="2">
    <name type="scientific">bioreactor metagenome</name>
    <dbReference type="NCBI Taxonomy" id="1076179"/>
    <lineage>
        <taxon>unclassified sequences</taxon>
        <taxon>metagenomes</taxon>
        <taxon>ecological metagenomes</taxon>
    </lineage>
</organism>
<sequence>MREWGDPDLDLFAGGEGRGGDDQCREQCECDFFHDFLLSFLFFVLVVIRDFGARGAEDHLIFYPTPPPLPDLLVDVISGVLDHLNDHDQDRDGVDHDVRLKAVVAVFYRQVAESAAADDARHRGVAEEVYRDYRPVEDYRGHRLFDHHAEDYLCGGGPEGSRRLDDAAVDLEQAALHEARDEWGRRDRQRYDRGGAADRGAGDKARQRDYRDQQDDEGEGAQQVHRHVEHAVDGLVRLQSVGARYYHQDRHAGAEYPREEGRHRHHV</sequence>
<proteinExistence type="predicted"/>
<gene>
    <name evidence="2" type="ORF">SDC9_149039</name>
</gene>
<name>A0A645EJ96_9ZZZZ</name>
<protein>
    <submittedName>
        <fullName evidence="2">Uncharacterized protein</fullName>
    </submittedName>
</protein>
<comment type="caution">
    <text evidence="2">The sequence shown here is derived from an EMBL/GenBank/DDBJ whole genome shotgun (WGS) entry which is preliminary data.</text>
</comment>
<accession>A0A645EJ96</accession>
<dbReference type="AlphaFoldDB" id="A0A645EJ96"/>
<feature type="compositionally biased region" description="Basic and acidic residues" evidence="1">
    <location>
        <begin position="187"/>
        <end position="213"/>
    </location>
</feature>
<feature type="region of interest" description="Disordered" evidence="1">
    <location>
        <begin position="187"/>
        <end position="224"/>
    </location>
</feature>
<reference evidence="2" key="1">
    <citation type="submission" date="2019-08" db="EMBL/GenBank/DDBJ databases">
        <authorList>
            <person name="Kucharzyk K."/>
            <person name="Murdoch R.W."/>
            <person name="Higgins S."/>
            <person name="Loffler F."/>
        </authorList>
    </citation>
    <scope>NUCLEOTIDE SEQUENCE</scope>
</reference>
<evidence type="ECO:0000313" key="2">
    <source>
        <dbReference type="EMBL" id="MPN01827.1"/>
    </source>
</evidence>
<evidence type="ECO:0000256" key="1">
    <source>
        <dbReference type="SAM" id="MobiDB-lite"/>
    </source>
</evidence>